<evidence type="ECO:0000313" key="2">
    <source>
        <dbReference type="EMBL" id="CAG8795426.1"/>
    </source>
</evidence>
<keyword evidence="3" id="KW-1185">Reference proteome</keyword>
<feature type="non-terminal residue" evidence="2">
    <location>
        <position position="102"/>
    </location>
</feature>
<gene>
    <name evidence="2" type="ORF">DERYTH_LOCUS22275</name>
</gene>
<dbReference type="AlphaFoldDB" id="A0A9N9JSR4"/>
<evidence type="ECO:0000313" key="3">
    <source>
        <dbReference type="Proteomes" id="UP000789405"/>
    </source>
</evidence>
<comment type="caution">
    <text evidence="2">The sequence shown here is derived from an EMBL/GenBank/DDBJ whole genome shotgun (WGS) entry which is preliminary data.</text>
</comment>
<feature type="coiled-coil region" evidence="1">
    <location>
        <begin position="50"/>
        <end position="87"/>
    </location>
</feature>
<accession>A0A9N9JSR4</accession>
<sequence length="102" mass="11995">MDNSAFRFNPKTWDAEEETNIVNDWNKSIISIEKLLDTIKSMPSIQTSIFYEMQIKKNNIKKEIEELSQNIDTIQKIQDKLDEYEEVMMMVIDPLDLAHGKV</sequence>
<proteinExistence type="predicted"/>
<name>A0A9N9JSR4_9GLOM</name>
<organism evidence="2 3">
    <name type="scientific">Dentiscutata erythropus</name>
    <dbReference type="NCBI Taxonomy" id="1348616"/>
    <lineage>
        <taxon>Eukaryota</taxon>
        <taxon>Fungi</taxon>
        <taxon>Fungi incertae sedis</taxon>
        <taxon>Mucoromycota</taxon>
        <taxon>Glomeromycotina</taxon>
        <taxon>Glomeromycetes</taxon>
        <taxon>Diversisporales</taxon>
        <taxon>Gigasporaceae</taxon>
        <taxon>Dentiscutata</taxon>
    </lineage>
</organism>
<dbReference type="OrthoDB" id="2430355at2759"/>
<evidence type="ECO:0000256" key="1">
    <source>
        <dbReference type="SAM" id="Coils"/>
    </source>
</evidence>
<reference evidence="2" key="1">
    <citation type="submission" date="2021-06" db="EMBL/GenBank/DDBJ databases">
        <authorList>
            <person name="Kallberg Y."/>
            <person name="Tangrot J."/>
            <person name="Rosling A."/>
        </authorList>
    </citation>
    <scope>NUCLEOTIDE SEQUENCE</scope>
    <source>
        <strain evidence="2">MA453B</strain>
    </source>
</reference>
<dbReference type="Proteomes" id="UP000789405">
    <property type="component" value="Unassembled WGS sequence"/>
</dbReference>
<keyword evidence="1" id="KW-0175">Coiled coil</keyword>
<dbReference type="EMBL" id="CAJVPY010030443">
    <property type="protein sequence ID" value="CAG8795426.1"/>
    <property type="molecule type" value="Genomic_DNA"/>
</dbReference>
<protein>
    <submittedName>
        <fullName evidence="2">9857_t:CDS:1</fullName>
    </submittedName>
</protein>